<dbReference type="STRING" id="1300341.I595_2337"/>
<dbReference type="Pfam" id="PF00293">
    <property type="entry name" value="NUDIX"/>
    <property type="match status" value="1"/>
</dbReference>
<dbReference type="InterPro" id="IPR020476">
    <property type="entry name" value="Nudix_hydrolase"/>
</dbReference>
<dbReference type="PANTHER" id="PTHR43736">
    <property type="entry name" value="ADP-RIBOSE PYROPHOSPHATASE"/>
    <property type="match status" value="1"/>
</dbReference>
<dbReference type="GO" id="GO:0016787">
    <property type="term" value="F:hydrolase activity"/>
    <property type="evidence" value="ECO:0007669"/>
    <property type="project" value="UniProtKB-KW"/>
</dbReference>
<dbReference type="PROSITE" id="PS51462">
    <property type="entry name" value="NUDIX"/>
    <property type="match status" value="1"/>
</dbReference>
<dbReference type="Proteomes" id="UP000050280">
    <property type="component" value="Unassembled WGS sequence"/>
</dbReference>
<feature type="domain" description="Nudix hydrolase" evidence="3">
    <location>
        <begin position="66"/>
        <end position="194"/>
    </location>
</feature>
<dbReference type="InterPro" id="IPR000086">
    <property type="entry name" value="NUDIX_hydrolase_dom"/>
</dbReference>
<dbReference type="InterPro" id="IPR015797">
    <property type="entry name" value="NUDIX_hydrolase-like_dom_sf"/>
</dbReference>
<protein>
    <submittedName>
        <fullName evidence="4">NUDIX hydrolase</fullName>
    </submittedName>
</protein>
<sequence>MYKVFVNESPLILTNEKPENSVGNVFLMQNDDIQYAITSLSKKLLAKAYIYDPSEHLLEKFSSKIPIVVAAGGLVRNKKGKVLFIYRNDKWDLPKGKLDKGESIEAAAIREIEEETGVTGLVIDKYLKTTYHIFKRNGTYKLKKVYWFSMDTKFKGDLVPQKNEGITKVKWLSEEKIEKALENSYLNIKLLFHKAEEDS</sequence>
<organism evidence="4 5">
    <name type="scientific">Croceitalea dokdonensis DOKDO 023</name>
    <dbReference type="NCBI Taxonomy" id="1300341"/>
    <lineage>
        <taxon>Bacteria</taxon>
        <taxon>Pseudomonadati</taxon>
        <taxon>Bacteroidota</taxon>
        <taxon>Flavobacteriia</taxon>
        <taxon>Flavobacteriales</taxon>
        <taxon>Flavobacteriaceae</taxon>
        <taxon>Croceitalea</taxon>
    </lineage>
</organism>
<keyword evidence="5" id="KW-1185">Reference proteome</keyword>
<evidence type="ECO:0000313" key="4">
    <source>
        <dbReference type="EMBL" id="KPM31837.1"/>
    </source>
</evidence>
<dbReference type="CDD" id="cd03673">
    <property type="entry name" value="NUDIX_Ap6A_hydrolase"/>
    <property type="match status" value="1"/>
</dbReference>
<dbReference type="PROSITE" id="PS00893">
    <property type="entry name" value="NUDIX_BOX"/>
    <property type="match status" value="1"/>
</dbReference>
<gene>
    <name evidence="4" type="ORF">I595_2337</name>
</gene>
<evidence type="ECO:0000259" key="3">
    <source>
        <dbReference type="PROSITE" id="PS51462"/>
    </source>
</evidence>
<dbReference type="InterPro" id="IPR020084">
    <property type="entry name" value="NUDIX_hydrolase_CS"/>
</dbReference>
<accession>A0A0P7AV90</accession>
<evidence type="ECO:0000256" key="2">
    <source>
        <dbReference type="RuleBase" id="RU003476"/>
    </source>
</evidence>
<dbReference type="PANTHER" id="PTHR43736:SF1">
    <property type="entry name" value="DIHYDRONEOPTERIN TRIPHOSPHATE DIPHOSPHATASE"/>
    <property type="match status" value="1"/>
</dbReference>
<reference evidence="4 5" key="1">
    <citation type="submission" date="2015-09" db="EMBL/GenBank/DDBJ databases">
        <title>Genome sequence of the marine flavobacterium Croceitalea dokdonensis DOKDO 023 that contains proton- and sodium-pumping rhodopsins.</title>
        <authorList>
            <person name="Kwon S.-K."/>
            <person name="Lee H.K."/>
            <person name="Kwak M.-J."/>
            <person name="Kim J.F."/>
        </authorList>
    </citation>
    <scope>NUCLEOTIDE SEQUENCE [LARGE SCALE GENOMIC DNA]</scope>
    <source>
        <strain evidence="4 5">DOKDO 023</strain>
    </source>
</reference>
<keyword evidence="1 2" id="KW-0378">Hydrolase</keyword>
<dbReference type="OrthoDB" id="9816289at2"/>
<evidence type="ECO:0000256" key="1">
    <source>
        <dbReference type="ARBA" id="ARBA00022801"/>
    </source>
</evidence>
<dbReference type="SUPFAM" id="SSF55811">
    <property type="entry name" value="Nudix"/>
    <property type="match status" value="1"/>
</dbReference>
<evidence type="ECO:0000313" key="5">
    <source>
        <dbReference type="Proteomes" id="UP000050280"/>
    </source>
</evidence>
<dbReference type="PATRIC" id="fig|1300341.3.peg.2504"/>
<comment type="caution">
    <text evidence="4">The sequence shown here is derived from an EMBL/GenBank/DDBJ whole genome shotgun (WGS) entry which is preliminary data.</text>
</comment>
<dbReference type="AlphaFoldDB" id="A0A0P7AV90"/>
<name>A0A0P7AV90_9FLAO</name>
<dbReference type="PRINTS" id="PR00502">
    <property type="entry name" value="NUDIXFAMILY"/>
</dbReference>
<dbReference type="RefSeq" id="WP_054559460.1">
    <property type="nucleotide sequence ID" value="NZ_LDJX01000004.1"/>
</dbReference>
<proteinExistence type="inferred from homology"/>
<dbReference type="Gene3D" id="3.90.79.10">
    <property type="entry name" value="Nucleoside Triphosphate Pyrophosphohydrolase"/>
    <property type="match status" value="1"/>
</dbReference>
<dbReference type="EMBL" id="LDJX01000004">
    <property type="protein sequence ID" value="KPM31837.1"/>
    <property type="molecule type" value="Genomic_DNA"/>
</dbReference>
<comment type="similarity">
    <text evidence="2">Belongs to the Nudix hydrolase family.</text>
</comment>